<keyword evidence="6 10" id="KW-0067">ATP-binding</keyword>
<feature type="domain" description="Mur ligase central" evidence="12">
    <location>
        <begin position="44"/>
        <end position="270"/>
    </location>
</feature>
<dbReference type="InterPro" id="IPR013221">
    <property type="entry name" value="Mur_ligase_cen"/>
</dbReference>
<evidence type="ECO:0000259" key="11">
    <source>
        <dbReference type="Pfam" id="PF02875"/>
    </source>
</evidence>
<dbReference type="InterPro" id="IPR036565">
    <property type="entry name" value="Mur-like_cat_sf"/>
</dbReference>
<dbReference type="Gene3D" id="3.90.190.20">
    <property type="entry name" value="Mur ligase, C-terminal domain"/>
    <property type="match status" value="1"/>
</dbReference>
<comment type="catalytic activity">
    <reaction evidence="9">
        <text>(6S)-5,6,7,8-tetrahydrofolyl-(gamma-L-Glu)(n) + L-glutamate + ATP = (6S)-5,6,7,8-tetrahydrofolyl-(gamma-L-Glu)(n+1) + ADP + phosphate + H(+)</text>
        <dbReference type="Rhea" id="RHEA:10580"/>
        <dbReference type="Rhea" id="RHEA-COMP:14738"/>
        <dbReference type="Rhea" id="RHEA-COMP:14740"/>
        <dbReference type="ChEBI" id="CHEBI:15378"/>
        <dbReference type="ChEBI" id="CHEBI:29985"/>
        <dbReference type="ChEBI" id="CHEBI:30616"/>
        <dbReference type="ChEBI" id="CHEBI:43474"/>
        <dbReference type="ChEBI" id="CHEBI:141005"/>
        <dbReference type="ChEBI" id="CHEBI:456216"/>
        <dbReference type="EC" id="6.3.2.17"/>
    </reaction>
</comment>
<evidence type="ECO:0000256" key="2">
    <source>
        <dbReference type="ARBA" id="ARBA00013025"/>
    </source>
</evidence>
<comment type="similarity">
    <text evidence="1 10">Belongs to the folylpolyglutamate synthase family.</text>
</comment>
<organism evidence="13 14">
    <name type="scientific">Tepidibacter hydrothermalis</name>
    <dbReference type="NCBI Taxonomy" id="3036126"/>
    <lineage>
        <taxon>Bacteria</taxon>
        <taxon>Bacillati</taxon>
        <taxon>Bacillota</taxon>
        <taxon>Clostridia</taxon>
        <taxon>Peptostreptococcales</taxon>
        <taxon>Peptostreptococcaceae</taxon>
        <taxon>Tepidibacter</taxon>
    </lineage>
</organism>
<evidence type="ECO:0000313" key="14">
    <source>
        <dbReference type="Proteomes" id="UP001222800"/>
    </source>
</evidence>
<evidence type="ECO:0000256" key="1">
    <source>
        <dbReference type="ARBA" id="ARBA00008276"/>
    </source>
</evidence>
<dbReference type="PROSITE" id="PS01012">
    <property type="entry name" value="FOLYLPOLYGLU_SYNT_2"/>
    <property type="match status" value="1"/>
</dbReference>
<gene>
    <name evidence="13" type="ORF">P4S50_03875</name>
</gene>
<dbReference type="InterPro" id="IPR001645">
    <property type="entry name" value="Folylpolyglutamate_synth"/>
</dbReference>
<evidence type="ECO:0000313" key="13">
    <source>
        <dbReference type="EMBL" id="WFD11224.1"/>
    </source>
</evidence>
<evidence type="ECO:0000256" key="6">
    <source>
        <dbReference type="ARBA" id="ARBA00022840"/>
    </source>
</evidence>
<evidence type="ECO:0000256" key="7">
    <source>
        <dbReference type="ARBA" id="ARBA00022842"/>
    </source>
</evidence>
<dbReference type="EC" id="6.3.2.17" evidence="2"/>
<evidence type="ECO:0000256" key="10">
    <source>
        <dbReference type="PIRNR" id="PIRNR001563"/>
    </source>
</evidence>
<dbReference type="PIRSF" id="PIRSF001563">
    <property type="entry name" value="Folylpolyglu_synth"/>
    <property type="match status" value="1"/>
</dbReference>
<dbReference type="Pfam" id="PF02875">
    <property type="entry name" value="Mur_ligase_C"/>
    <property type="match status" value="1"/>
</dbReference>
<dbReference type="InterPro" id="IPR036615">
    <property type="entry name" value="Mur_ligase_C_dom_sf"/>
</dbReference>
<keyword evidence="14" id="KW-1185">Reference proteome</keyword>
<dbReference type="PROSITE" id="PS01011">
    <property type="entry name" value="FOLYLPOLYGLU_SYNT_1"/>
    <property type="match status" value="1"/>
</dbReference>
<evidence type="ECO:0000256" key="9">
    <source>
        <dbReference type="ARBA" id="ARBA00047493"/>
    </source>
</evidence>
<dbReference type="InterPro" id="IPR018109">
    <property type="entry name" value="Folylpolyglutamate_synth_CS"/>
</dbReference>
<dbReference type="RefSeq" id="WP_277733227.1">
    <property type="nucleotide sequence ID" value="NZ_CP120733.1"/>
</dbReference>
<name>A0ABY8EHY1_9FIRM</name>
<dbReference type="EMBL" id="CP120733">
    <property type="protein sequence ID" value="WFD11224.1"/>
    <property type="molecule type" value="Genomic_DNA"/>
</dbReference>
<dbReference type="Pfam" id="PF08245">
    <property type="entry name" value="Mur_ligase_M"/>
    <property type="match status" value="1"/>
</dbReference>
<dbReference type="SUPFAM" id="SSF53623">
    <property type="entry name" value="MurD-like peptide ligases, catalytic domain"/>
    <property type="match status" value="1"/>
</dbReference>
<keyword evidence="7" id="KW-0460">Magnesium</keyword>
<protein>
    <recommendedName>
        <fullName evidence="2">tetrahydrofolate synthase</fullName>
        <ecNumber evidence="2">6.3.2.17</ecNumber>
    </recommendedName>
    <alternativeName>
        <fullName evidence="8">Tetrahydrofolylpolyglutamate synthase</fullName>
    </alternativeName>
</protein>
<evidence type="ECO:0000256" key="4">
    <source>
        <dbReference type="ARBA" id="ARBA00022723"/>
    </source>
</evidence>
<dbReference type="InterPro" id="IPR004101">
    <property type="entry name" value="Mur_ligase_C"/>
</dbReference>
<dbReference type="SUPFAM" id="SSF53244">
    <property type="entry name" value="MurD-like peptide ligases, peptide-binding domain"/>
    <property type="match status" value="1"/>
</dbReference>
<reference evidence="13 14" key="1">
    <citation type="submission" date="2023-03" db="EMBL/GenBank/DDBJ databases">
        <title>Complete genome sequence of Tepidibacter sp. SWIR-1, isolated from a deep-sea hydrothermal vent.</title>
        <authorList>
            <person name="Li X."/>
        </authorList>
    </citation>
    <scope>NUCLEOTIDE SEQUENCE [LARGE SCALE GENOMIC DNA]</scope>
    <source>
        <strain evidence="13 14">SWIR-1</strain>
    </source>
</reference>
<evidence type="ECO:0000259" key="12">
    <source>
        <dbReference type="Pfam" id="PF08245"/>
    </source>
</evidence>
<evidence type="ECO:0000256" key="3">
    <source>
        <dbReference type="ARBA" id="ARBA00022598"/>
    </source>
</evidence>
<keyword evidence="5 10" id="KW-0547">Nucleotide-binding</keyword>
<accession>A0ABY8EHY1</accession>
<keyword evidence="3 10" id="KW-0436">Ligase</keyword>
<dbReference type="Gene3D" id="3.40.1190.10">
    <property type="entry name" value="Mur-like, catalytic domain"/>
    <property type="match status" value="1"/>
</dbReference>
<evidence type="ECO:0000256" key="5">
    <source>
        <dbReference type="ARBA" id="ARBA00022741"/>
    </source>
</evidence>
<proteinExistence type="inferred from homology"/>
<dbReference type="PANTHER" id="PTHR11136:SF0">
    <property type="entry name" value="DIHYDROFOLATE SYNTHETASE-RELATED"/>
    <property type="match status" value="1"/>
</dbReference>
<dbReference type="Proteomes" id="UP001222800">
    <property type="component" value="Chromosome"/>
</dbReference>
<keyword evidence="4" id="KW-0479">Metal-binding</keyword>
<sequence length="433" mass="48473">MNYNEALEYIHGTYKFGRVLGLDNITKLLSLLDNPQDDLNIIHVAGTNGKGSTCSFINSMLISGGYKVGLYTSPYLESFTERIRINSENIEEEELARVTNIVKTKVDDMVESGFNHPTEFEIVTAIAFYYYKEQNVDFVVLEVGMGGRFDATNVIKKPLINVITPISIDHTDYLGDTLEKIAYEKGGIIKDNCEVIMYPQSKEAESVIKNIVNEKNCTLTIANIQDKEITKMDVLGQVFNCKVKDDVYDNLEIQLIGKHQVNNAIVAINVIKILNDKYDFEISDQSIYEGIKNTKWAGRIEVLGKNPLFIIDGAHNEDGVKSLCNTIDAYMGDRDITLVLGMLKDKDVRTVCEILIPRCKNVITTKPNNPRAMKSDELKAIVNSLNKECTSCDDIEKAVELATQKTNENSVIICAGSLYMIGDIRSIVKKGDF</sequence>
<evidence type="ECO:0000256" key="8">
    <source>
        <dbReference type="ARBA" id="ARBA00030592"/>
    </source>
</evidence>
<dbReference type="PANTHER" id="PTHR11136">
    <property type="entry name" value="FOLYLPOLYGLUTAMATE SYNTHASE-RELATED"/>
    <property type="match status" value="1"/>
</dbReference>
<dbReference type="NCBIfam" id="TIGR01499">
    <property type="entry name" value="folC"/>
    <property type="match status" value="1"/>
</dbReference>
<feature type="domain" description="Mur ligase C-terminal" evidence="11">
    <location>
        <begin position="298"/>
        <end position="417"/>
    </location>
</feature>